<reference evidence="7" key="1">
    <citation type="submission" date="2021-01" db="EMBL/GenBank/DDBJ databases">
        <authorList>
            <person name="Corre E."/>
            <person name="Pelletier E."/>
            <person name="Niang G."/>
            <person name="Scheremetjew M."/>
            <person name="Finn R."/>
            <person name="Kale V."/>
            <person name="Holt S."/>
            <person name="Cochrane G."/>
            <person name="Meng A."/>
            <person name="Brown T."/>
            <person name="Cohen L."/>
        </authorList>
    </citation>
    <scope>NUCLEOTIDE SEQUENCE</scope>
    <source>
        <strain evidence="7">RCC3387</strain>
    </source>
</reference>
<evidence type="ECO:0000256" key="1">
    <source>
        <dbReference type="ARBA" id="ARBA00004141"/>
    </source>
</evidence>
<sequence length="343" mass="36405">MVGTVADGGASEGASSFSKAIFLGIAYSASCGGLGSLIGTATNGVLALNAERFDIDIDFVSWLGFGMPLAILMIFLLWGYMLIVFKASFSETPAGAEGIREFQRQLGPVCQAEIRVGVLFLLLAGGWCVRKSIVTRMGLPRGMFEDDTLSILVMVLLFVVPAKFKDGQVRRLMDWSTLVRTPWHLLFLFGGGFALAKAFQLTGLSRWLGGQCAVLAVLPPVAIVFVMVVLVTFLTEVTSNTATANVLLPIIGQTALAMGLAPALLMIPATLAASCAFMLPVATPPNAIVFGTGMVTMGDMARTGVVLNLASAVLITLWIFTWGRLWFDLSPPPPAARNVTLPA</sequence>
<keyword evidence="3 6" id="KW-0812">Transmembrane</keyword>
<feature type="transmembrane region" description="Helical" evidence="6">
    <location>
        <begin position="147"/>
        <end position="164"/>
    </location>
</feature>
<keyword evidence="4 6" id="KW-1133">Transmembrane helix</keyword>
<keyword evidence="2" id="KW-0813">Transport</keyword>
<comment type="subcellular location">
    <subcellularLocation>
        <location evidence="1">Membrane</location>
        <topology evidence="1">Multi-pass membrane protein</topology>
    </subcellularLocation>
</comment>
<dbReference type="PANTHER" id="PTHR10283:SF82">
    <property type="entry name" value="SOLUTE CARRIER FAMILY 13 MEMBER 2"/>
    <property type="match status" value="1"/>
</dbReference>
<evidence type="ECO:0008006" key="8">
    <source>
        <dbReference type="Google" id="ProtNLM"/>
    </source>
</evidence>
<feature type="transmembrane region" description="Helical" evidence="6">
    <location>
        <begin position="305"/>
        <end position="327"/>
    </location>
</feature>
<protein>
    <recommendedName>
        <fullName evidence="8">Citrate transporter-like domain-containing protein</fullName>
    </recommendedName>
</protein>
<dbReference type="Pfam" id="PF00939">
    <property type="entry name" value="Na_sulph_symp"/>
    <property type="match status" value="1"/>
</dbReference>
<dbReference type="EMBL" id="HBGW01042153">
    <property type="protein sequence ID" value="CAD9567261.1"/>
    <property type="molecule type" value="Transcribed_RNA"/>
</dbReference>
<evidence type="ECO:0000313" key="7">
    <source>
        <dbReference type="EMBL" id="CAD9567261.1"/>
    </source>
</evidence>
<feature type="transmembrane region" description="Helical" evidence="6">
    <location>
        <begin position="59"/>
        <end position="85"/>
    </location>
</feature>
<dbReference type="AlphaFoldDB" id="A0A7S2K5X7"/>
<evidence type="ECO:0000256" key="3">
    <source>
        <dbReference type="ARBA" id="ARBA00022692"/>
    </source>
</evidence>
<feature type="transmembrane region" description="Helical" evidence="6">
    <location>
        <begin position="271"/>
        <end position="293"/>
    </location>
</feature>
<feature type="transmembrane region" description="Helical" evidence="6">
    <location>
        <begin position="20"/>
        <end position="39"/>
    </location>
</feature>
<dbReference type="GO" id="GO:0015141">
    <property type="term" value="F:succinate transmembrane transporter activity"/>
    <property type="evidence" value="ECO:0007669"/>
    <property type="project" value="UniProtKB-ARBA"/>
</dbReference>
<gene>
    <name evidence="7" type="ORF">BRAN1462_LOCUS26645</name>
</gene>
<evidence type="ECO:0000256" key="2">
    <source>
        <dbReference type="ARBA" id="ARBA00022448"/>
    </source>
</evidence>
<proteinExistence type="predicted"/>
<dbReference type="PROSITE" id="PS01271">
    <property type="entry name" value="NA_SULFATE"/>
    <property type="match status" value="1"/>
</dbReference>
<dbReference type="InterPro" id="IPR031312">
    <property type="entry name" value="Na/sul_symport_CS"/>
</dbReference>
<dbReference type="InterPro" id="IPR001898">
    <property type="entry name" value="SLC13A/DASS"/>
</dbReference>
<accession>A0A7S2K5X7</accession>
<dbReference type="GO" id="GO:0005886">
    <property type="term" value="C:plasma membrane"/>
    <property type="evidence" value="ECO:0007669"/>
    <property type="project" value="TreeGrafter"/>
</dbReference>
<feature type="transmembrane region" description="Helical" evidence="6">
    <location>
        <begin position="246"/>
        <end position="265"/>
    </location>
</feature>
<name>A0A7S2K5X7_9DINO</name>
<organism evidence="7">
    <name type="scientific">Zooxanthella nutricula</name>
    <dbReference type="NCBI Taxonomy" id="1333877"/>
    <lineage>
        <taxon>Eukaryota</taxon>
        <taxon>Sar</taxon>
        <taxon>Alveolata</taxon>
        <taxon>Dinophyceae</taxon>
        <taxon>Peridiniales</taxon>
        <taxon>Peridiniales incertae sedis</taxon>
        <taxon>Zooxanthella</taxon>
    </lineage>
</organism>
<feature type="transmembrane region" description="Helical" evidence="6">
    <location>
        <begin position="213"/>
        <end position="234"/>
    </location>
</feature>
<dbReference type="PANTHER" id="PTHR10283">
    <property type="entry name" value="SOLUTE CARRIER FAMILY 13 MEMBER"/>
    <property type="match status" value="1"/>
</dbReference>
<evidence type="ECO:0000256" key="5">
    <source>
        <dbReference type="ARBA" id="ARBA00023136"/>
    </source>
</evidence>
<keyword evidence="5 6" id="KW-0472">Membrane</keyword>
<evidence type="ECO:0000256" key="4">
    <source>
        <dbReference type="ARBA" id="ARBA00022989"/>
    </source>
</evidence>
<feature type="transmembrane region" description="Helical" evidence="6">
    <location>
        <begin position="185"/>
        <end position="207"/>
    </location>
</feature>
<evidence type="ECO:0000256" key="6">
    <source>
        <dbReference type="SAM" id="Phobius"/>
    </source>
</evidence>